<dbReference type="AlphaFoldDB" id="A0A1Y2NX85"/>
<dbReference type="Proteomes" id="UP000194318">
    <property type="component" value="Unassembled WGS sequence"/>
</dbReference>
<name>A0A1Y2NX85_STRFR</name>
<gene>
    <name evidence="2" type="ORF">BG846_02495</name>
    <name evidence="1" type="ORF">K701_13885</name>
</gene>
<comment type="caution">
    <text evidence="2">The sequence shown here is derived from an EMBL/GenBank/DDBJ whole genome shotgun (WGS) entry which is preliminary data.</text>
</comment>
<keyword evidence="4" id="KW-1185">Reference proteome</keyword>
<evidence type="ECO:0000313" key="4">
    <source>
        <dbReference type="Proteomes" id="UP000731519"/>
    </source>
</evidence>
<dbReference type="GeneID" id="91403044"/>
<reference evidence="2 3" key="2">
    <citation type="submission" date="2016-09" db="EMBL/GenBank/DDBJ databases">
        <title>Streptomyces fradiae DSM40063, a candidate organism with high potential of specific P450 cytochromes.</title>
        <authorList>
            <person name="Grumaz C."/>
            <person name="Vainshtein Y."/>
            <person name="Kirstahler P."/>
            <person name="Sohn K."/>
        </authorList>
    </citation>
    <scope>NUCLEOTIDE SEQUENCE [LARGE SCALE GENOMIC DNA]</scope>
    <source>
        <strain evidence="2 3">DSM 40063</strain>
    </source>
</reference>
<evidence type="ECO:0000313" key="1">
    <source>
        <dbReference type="EMBL" id="KAF0649195.1"/>
    </source>
</evidence>
<dbReference type="EMBL" id="MIFZ01000217">
    <property type="protein sequence ID" value="OSY51821.1"/>
    <property type="molecule type" value="Genomic_DNA"/>
</dbReference>
<dbReference type="RefSeq" id="WP_031129060.1">
    <property type="nucleotide sequence ID" value="NZ_ASYR01000016.1"/>
</dbReference>
<evidence type="ECO:0000313" key="2">
    <source>
        <dbReference type="EMBL" id="OSY51821.1"/>
    </source>
</evidence>
<dbReference type="EMBL" id="ASYR01000016">
    <property type="protein sequence ID" value="KAF0649195.1"/>
    <property type="molecule type" value="Genomic_DNA"/>
</dbReference>
<protein>
    <submittedName>
        <fullName evidence="2">Uncharacterized protein</fullName>
    </submittedName>
</protein>
<sequence>MHEHTTLTVTGFVGAELCVVTMRYPRQCWDDVTEADREELRSTARWRFANWARDELGTTLPDHQVNALAVAAT</sequence>
<dbReference type="Proteomes" id="UP000731519">
    <property type="component" value="Unassembled WGS sequence"/>
</dbReference>
<proteinExistence type="predicted"/>
<reference evidence="1 4" key="1">
    <citation type="submission" date="2013-05" db="EMBL/GenBank/DDBJ databases">
        <title>Genome Sequence of Streptomyces fradiae.</title>
        <authorList>
            <person name="Kirby R."/>
        </authorList>
    </citation>
    <scope>NUCLEOTIDE SEQUENCE [LARGE SCALE GENOMIC DNA]</scope>
    <source>
        <strain evidence="1 4">ATCC 10745</strain>
    </source>
</reference>
<evidence type="ECO:0000313" key="3">
    <source>
        <dbReference type="Proteomes" id="UP000194318"/>
    </source>
</evidence>
<accession>A0A1Y2NX85</accession>
<organism evidence="2 3">
    <name type="scientific">Streptomyces fradiae ATCC 10745 = DSM 40063</name>
    <dbReference type="NCBI Taxonomy" id="1319510"/>
    <lineage>
        <taxon>Bacteria</taxon>
        <taxon>Bacillati</taxon>
        <taxon>Actinomycetota</taxon>
        <taxon>Actinomycetes</taxon>
        <taxon>Kitasatosporales</taxon>
        <taxon>Streptomycetaceae</taxon>
        <taxon>Streptomyces</taxon>
    </lineage>
</organism>